<accession>A0A7G5BTF4</accession>
<dbReference type="NCBIfam" id="NF038039">
    <property type="entry name" value="WGxxGxxG-CTERM"/>
    <property type="match status" value="1"/>
</dbReference>
<gene>
    <name evidence="3" type="ORF">FPL14_02750</name>
</gene>
<keyword evidence="4" id="KW-1185">Reference proteome</keyword>
<dbReference type="RefSeq" id="WP_182301593.1">
    <property type="nucleotide sequence ID" value="NZ_CP041969.1"/>
</dbReference>
<evidence type="ECO:0000313" key="3">
    <source>
        <dbReference type="EMBL" id="QMV40238.1"/>
    </source>
</evidence>
<evidence type="ECO:0000256" key="2">
    <source>
        <dbReference type="SAM" id="SignalP"/>
    </source>
</evidence>
<feature type="signal peptide" evidence="2">
    <location>
        <begin position="1"/>
        <end position="22"/>
    </location>
</feature>
<sequence length="112" mass="12084">MKKVSIALMIMVLIAIQLSAFAAANTTDATRTNDPTQLGRAVPDTGKKSNDDIGITETNGNRIHDTNVNRSFNNLNTIRATATNTNNKFNWSWLGLLGLLGLAGLTKNRGRA</sequence>
<name>A0A7G5BTF4_9BACL</name>
<dbReference type="NCBIfam" id="NF041742">
    <property type="entry name" value="WGxxGxxG_fam"/>
    <property type="match status" value="1"/>
</dbReference>
<proteinExistence type="predicted"/>
<protein>
    <recommendedName>
        <fullName evidence="5">MYXO-CTERM domain-containing protein</fullName>
    </recommendedName>
</protein>
<evidence type="ECO:0000256" key="1">
    <source>
        <dbReference type="SAM" id="MobiDB-lite"/>
    </source>
</evidence>
<keyword evidence="2" id="KW-0732">Signal</keyword>
<dbReference type="EMBL" id="CP041969">
    <property type="protein sequence ID" value="QMV40238.1"/>
    <property type="molecule type" value="Genomic_DNA"/>
</dbReference>
<reference evidence="3 4" key="1">
    <citation type="submission" date="2019-07" db="EMBL/GenBank/DDBJ databases">
        <authorList>
            <person name="Kim J.K."/>
            <person name="Cheong H.-M."/>
            <person name="Choi Y."/>
            <person name="Hwang K.J."/>
            <person name="Lee S."/>
            <person name="Choi C."/>
        </authorList>
    </citation>
    <scope>NUCLEOTIDE SEQUENCE [LARGE SCALE GENOMIC DNA]</scope>
    <source>
        <strain evidence="3 4">KS 22</strain>
    </source>
</reference>
<evidence type="ECO:0008006" key="5">
    <source>
        <dbReference type="Google" id="ProtNLM"/>
    </source>
</evidence>
<dbReference type="Proteomes" id="UP000515679">
    <property type="component" value="Chromosome"/>
</dbReference>
<dbReference type="AlphaFoldDB" id="A0A7G5BTF4"/>
<feature type="region of interest" description="Disordered" evidence="1">
    <location>
        <begin position="29"/>
        <end position="53"/>
    </location>
</feature>
<evidence type="ECO:0000313" key="4">
    <source>
        <dbReference type="Proteomes" id="UP000515679"/>
    </source>
</evidence>
<feature type="chain" id="PRO_5028930688" description="MYXO-CTERM domain-containing protein" evidence="2">
    <location>
        <begin position="23"/>
        <end position="112"/>
    </location>
</feature>
<organism evidence="3 4">
    <name type="scientific">Cohnella cholangitidis</name>
    <dbReference type="NCBI Taxonomy" id="2598458"/>
    <lineage>
        <taxon>Bacteria</taxon>
        <taxon>Bacillati</taxon>
        <taxon>Bacillota</taxon>
        <taxon>Bacilli</taxon>
        <taxon>Bacillales</taxon>
        <taxon>Paenibacillaceae</taxon>
        <taxon>Cohnella</taxon>
    </lineage>
</organism>
<dbReference type="KEGG" id="cchl:FPL14_02750"/>